<sequence length="454" mass="49844">MSACHGRDRLQHHLYQINKAGFRHLAGFNCGMVDRIKKVALNPSRHFATSGSTSILNFSSPYVPLCKDFKIEDAPIDTLQEWMTSGELTSQDLVECCLARIEQTNDYLNSISEVNPDALEIAAQLDEERAVRGIRGPMHSIPFLVKDNIYTDNKHNTSEGSLVLLGGRDFSEATFALKIRAVGGVLLGHSTMSEAAYHRATVNYASGYSSRIEQTRNHCNFTQSIAGRSSGSVVAVRSNQVAVDLGTETYGFLVHPSAQLGLCIIKFTLGLMSHHGIVTGSYWHDTPGPLARFMKGVSILLEIIVRTDRYDHLKLEAVGHELEETLRGMKLDLLWNPDWSTGASNPALTAIASPYGAGHPDTIAPEVNHAIAFNTLLAVGYGGWLHNWTFRVDDELYGMSTLAEMTEWNDAHNDTTGSLCNGTWWWDTTSGQSFYDAGITTNGTLGAALWTTFG</sequence>
<evidence type="ECO:0000313" key="3">
    <source>
        <dbReference type="Proteomes" id="UP000028524"/>
    </source>
</evidence>
<dbReference type="Proteomes" id="UP000028524">
    <property type="component" value="Unassembled WGS sequence"/>
</dbReference>
<dbReference type="PANTHER" id="PTHR42678:SF34">
    <property type="entry name" value="OS04G0183300 PROTEIN"/>
    <property type="match status" value="1"/>
</dbReference>
<organism evidence="2 3">
    <name type="scientific">Stachybotrys chlorohalonatus (strain IBT 40285)</name>
    <dbReference type="NCBI Taxonomy" id="1283841"/>
    <lineage>
        <taxon>Eukaryota</taxon>
        <taxon>Fungi</taxon>
        <taxon>Dikarya</taxon>
        <taxon>Ascomycota</taxon>
        <taxon>Pezizomycotina</taxon>
        <taxon>Sordariomycetes</taxon>
        <taxon>Hypocreomycetidae</taxon>
        <taxon>Hypocreales</taxon>
        <taxon>Stachybotryaceae</taxon>
        <taxon>Stachybotrys</taxon>
    </lineage>
</organism>
<dbReference type="OMA" id="GHTTMSE"/>
<evidence type="ECO:0000313" key="2">
    <source>
        <dbReference type="EMBL" id="KFA70233.1"/>
    </source>
</evidence>
<protein>
    <recommendedName>
        <fullName evidence="1">Amidase domain-containing protein</fullName>
    </recommendedName>
</protein>
<feature type="domain" description="Amidase" evidence="1">
    <location>
        <begin position="92"/>
        <end position="330"/>
    </location>
</feature>
<reference evidence="2 3" key="1">
    <citation type="journal article" date="2014" name="BMC Genomics">
        <title>Comparative genome sequencing reveals chemotype-specific gene clusters in the toxigenic black mold Stachybotrys.</title>
        <authorList>
            <person name="Semeiks J."/>
            <person name="Borek D."/>
            <person name="Otwinowski Z."/>
            <person name="Grishin N.V."/>
        </authorList>
    </citation>
    <scope>NUCLEOTIDE SEQUENCE [LARGE SCALE GENOMIC DNA]</scope>
    <source>
        <strain evidence="2 3">IBT 40285</strain>
    </source>
</reference>
<dbReference type="Gene3D" id="3.90.1300.10">
    <property type="entry name" value="Amidase signature (AS) domain"/>
    <property type="match status" value="1"/>
</dbReference>
<accession>A0A084R1Z8</accession>
<dbReference type="SUPFAM" id="SSF75304">
    <property type="entry name" value="Amidase signature (AS) enzymes"/>
    <property type="match status" value="1"/>
</dbReference>
<gene>
    <name evidence="2" type="ORF">S40285_09384</name>
</gene>
<dbReference type="PANTHER" id="PTHR42678">
    <property type="entry name" value="AMIDASE"/>
    <property type="match status" value="1"/>
</dbReference>
<dbReference type="AlphaFoldDB" id="A0A084R1Z8"/>
<dbReference type="InterPro" id="IPR023631">
    <property type="entry name" value="Amidase_dom"/>
</dbReference>
<keyword evidence="3" id="KW-1185">Reference proteome</keyword>
<dbReference type="InParanoid" id="A0A084R1Z8"/>
<dbReference type="Pfam" id="PF01425">
    <property type="entry name" value="Amidase"/>
    <property type="match status" value="1"/>
</dbReference>
<dbReference type="EMBL" id="KL659270">
    <property type="protein sequence ID" value="KFA70233.1"/>
    <property type="molecule type" value="Genomic_DNA"/>
</dbReference>
<dbReference type="HOGENOM" id="CLU_602925_0_0_1"/>
<proteinExistence type="predicted"/>
<name>A0A084R1Z8_STAC4</name>
<evidence type="ECO:0000259" key="1">
    <source>
        <dbReference type="Pfam" id="PF01425"/>
    </source>
</evidence>
<dbReference type="STRING" id="1283841.A0A084R1Z8"/>
<dbReference type="InterPro" id="IPR036928">
    <property type="entry name" value="AS_sf"/>
</dbReference>
<dbReference type="OrthoDB" id="566138at2759"/>